<keyword evidence="4" id="KW-0479">Metal-binding</keyword>
<evidence type="ECO:0000256" key="1">
    <source>
        <dbReference type="ARBA" id="ARBA00000365"/>
    </source>
</evidence>
<dbReference type="GO" id="GO:0004559">
    <property type="term" value="F:alpha-mannosidase activity"/>
    <property type="evidence" value="ECO:0007669"/>
    <property type="project" value="UniProtKB-EC"/>
</dbReference>
<dbReference type="EMBL" id="QGDQ01000027">
    <property type="protein sequence ID" value="PWJ49025.1"/>
    <property type="molecule type" value="Genomic_DNA"/>
</dbReference>
<keyword evidence="9" id="KW-1185">Reference proteome</keyword>
<keyword evidence="5" id="KW-0378">Hydrolase</keyword>
<organism evidence="8 9">
    <name type="scientific">Quadrisphaera granulorum</name>
    <dbReference type="NCBI Taxonomy" id="317664"/>
    <lineage>
        <taxon>Bacteria</taxon>
        <taxon>Bacillati</taxon>
        <taxon>Actinomycetota</taxon>
        <taxon>Actinomycetes</taxon>
        <taxon>Kineosporiales</taxon>
        <taxon>Kineosporiaceae</taxon>
        <taxon>Quadrisphaera</taxon>
    </lineage>
</organism>
<dbReference type="InterPro" id="IPR011682">
    <property type="entry name" value="Glyco_hydro_38_C"/>
</dbReference>
<dbReference type="CDD" id="cd10789">
    <property type="entry name" value="GH38N_AMII_ER_cytosolic"/>
    <property type="match status" value="1"/>
</dbReference>
<dbReference type="Pfam" id="PF01074">
    <property type="entry name" value="Glyco_hydro_38N"/>
    <property type="match status" value="1"/>
</dbReference>
<dbReference type="GO" id="GO:0009313">
    <property type="term" value="P:oligosaccharide catabolic process"/>
    <property type="evidence" value="ECO:0007669"/>
    <property type="project" value="TreeGrafter"/>
</dbReference>
<dbReference type="InterPro" id="IPR027291">
    <property type="entry name" value="Glyco_hydro_38_N_sf"/>
</dbReference>
<dbReference type="InterPro" id="IPR011013">
    <property type="entry name" value="Gal_mutarotase_sf_dom"/>
</dbReference>
<accession>A0A315ZU03</accession>
<dbReference type="SUPFAM" id="SSF88688">
    <property type="entry name" value="Families 57/38 glycoside transferase middle domain"/>
    <property type="match status" value="1"/>
</dbReference>
<feature type="domain" description="Glycoside hydrolase family 38 central" evidence="7">
    <location>
        <begin position="518"/>
        <end position="596"/>
    </location>
</feature>
<keyword evidence="6" id="KW-0326">Glycosidase</keyword>
<dbReference type="FunFam" id="3.20.110.10:FF:000002">
    <property type="entry name" value="alpha-mannosidase 2C1 isoform X1"/>
    <property type="match status" value="1"/>
</dbReference>
<dbReference type="GO" id="GO:0006013">
    <property type="term" value="P:mannose metabolic process"/>
    <property type="evidence" value="ECO:0007669"/>
    <property type="project" value="InterPro"/>
</dbReference>
<reference evidence="8 9" key="1">
    <citation type="submission" date="2018-03" db="EMBL/GenBank/DDBJ databases">
        <title>Genomic Encyclopedia of Archaeal and Bacterial Type Strains, Phase II (KMG-II): from individual species to whole genera.</title>
        <authorList>
            <person name="Goeker M."/>
        </authorList>
    </citation>
    <scope>NUCLEOTIDE SEQUENCE [LARGE SCALE GENOMIC DNA]</scope>
    <source>
        <strain evidence="8 9">DSM 44889</strain>
    </source>
</reference>
<dbReference type="InterPro" id="IPR054723">
    <property type="entry name" value="Ams1-like_N"/>
</dbReference>
<dbReference type="Gene3D" id="3.20.110.10">
    <property type="entry name" value="Glycoside hydrolase 38, N terminal domain"/>
    <property type="match status" value="1"/>
</dbReference>
<dbReference type="Pfam" id="PF17677">
    <property type="entry name" value="Glyco_hydro38C2"/>
    <property type="match status" value="1"/>
</dbReference>
<protein>
    <recommendedName>
        <fullName evidence="3">alpha-mannosidase</fullName>
        <ecNumber evidence="3">3.2.1.24</ecNumber>
    </recommendedName>
</protein>
<dbReference type="SUPFAM" id="SSF74650">
    <property type="entry name" value="Galactose mutarotase-like"/>
    <property type="match status" value="1"/>
</dbReference>
<comment type="similarity">
    <text evidence="2">Belongs to the glycosyl hydrolase 38 family.</text>
</comment>
<evidence type="ECO:0000256" key="6">
    <source>
        <dbReference type="ARBA" id="ARBA00023295"/>
    </source>
</evidence>
<gene>
    <name evidence="8" type="ORF">BXY45_12716</name>
</gene>
<dbReference type="SMART" id="SM00872">
    <property type="entry name" value="Alpha-mann_mid"/>
    <property type="match status" value="1"/>
</dbReference>
<dbReference type="PANTHER" id="PTHR46017:SF1">
    <property type="entry name" value="ALPHA-MANNOSIDASE 2C1"/>
    <property type="match status" value="1"/>
</dbReference>
<dbReference type="Pfam" id="PF22907">
    <property type="entry name" value="Ams1-like_1st"/>
    <property type="match status" value="1"/>
</dbReference>
<dbReference type="PANTHER" id="PTHR46017">
    <property type="entry name" value="ALPHA-MANNOSIDASE 2C1"/>
    <property type="match status" value="1"/>
</dbReference>
<dbReference type="Pfam" id="PF09261">
    <property type="entry name" value="Alpha-mann_mid"/>
    <property type="match status" value="1"/>
</dbReference>
<comment type="catalytic activity">
    <reaction evidence="1">
        <text>Hydrolysis of terminal, non-reducing alpha-D-mannose residues in alpha-D-mannosides.</text>
        <dbReference type="EC" id="3.2.1.24"/>
    </reaction>
</comment>
<evidence type="ECO:0000256" key="5">
    <source>
        <dbReference type="ARBA" id="ARBA00022801"/>
    </source>
</evidence>
<evidence type="ECO:0000259" key="7">
    <source>
        <dbReference type="SMART" id="SM00872"/>
    </source>
</evidence>
<evidence type="ECO:0000256" key="4">
    <source>
        <dbReference type="ARBA" id="ARBA00022723"/>
    </source>
</evidence>
<dbReference type="InterPro" id="IPR011330">
    <property type="entry name" value="Glyco_hydro/deAcase_b/a-brl"/>
</dbReference>
<dbReference type="InterPro" id="IPR041147">
    <property type="entry name" value="GH38_C"/>
</dbReference>
<dbReference type="GO" id="GO:0046872">
    <property type="term" value="F:metal ion binding"/>
    <property type="evidence" value="ECO:0007669"/>
    <property type="project" value="UniProtKB-KW"/>
</dbReference>
<dbReference type="InterPro" id="IPR015341">
    <property type="entry name" value="Glyco_hydro_38_cen"/>
</dbReference>
<dbReference type="AlphaFoldDB" id="A0A315ZU03"/>
<dbReference type="Proteomes" id="UP000245469">
    <property type="component" value="Unassembled WGS sequence"/>
</dbReference>
<dbReference type="InterPro" id="IPR028995">
    <property type="entry name" value="Glyco_hydro_57/38_cen_sf"/>
</dbReference>
<dbReference type="InterPro" id="IPR000602">
    <property type="entry name" value="Glyco_hydro_38_N"/>
</dbReference>
<dbReference type="GO" id="GO:0030246">
    <property type="term" value="F:carbohydrate binding"/>
    <property type="evidence" value="ECO:0007669"/>
    <property type="project" value="InterPro"/>
</dbReference>
<proteinExistence type="inferred from homology"/>
<comment type="caution">
    <text evidence="8">The sequence shown here is derived from an EMBL/GenBank/DDBJ whole genome shotgun (WGS) entry which is preliminary data.</text>
</comment>
<dbReference type="Gene3D" id="1.20.1270.50">
    <property type="entry name" value="Glycoside hydrolase family 38, central domain"/>
    <property type="match status" value="1"/>
</dbReference>
<evidence type="ECO:0000313" key="9">
    <source>
        <dbReference type="Proteomes" id="UP000245469"/>
    </source>
</evidence>
<dbReference type="FunFam" id="2.70.98.30:FF:000001">
    <property type="entry name" value="alpha-mannosidase 2C1 isoform X2"/>
    <property type="match status" value="1"/>
</dbReference>
<evidence type="ECO:0000313" key="8">
    <source>
        <dbReference type="EMBL" id="PWJ49025.1"/>
    </source>
</evidence>
<evidence type="ECO:0000256" key="3">
    <source>
        <dbReference type="ARBA" id="ARBA00012752"/>
    </source>
</evidence>
<dbReference type="InterPro" id="IPR037094">
    <property type="entry name" value="Glyco_hydro_38_cen_sf"/>
</dbReference>
<dbReference type="Pfam" id="PF07748">
    <property type="entry name" value="Glyco_hydro_38C"/>
    <property type="match status" value="1"/>
</dbReference>
<evidence type="ECO:0000256" key="2">
    <source>
        <dbReference type="ARBA" id="ARBA00009792"/>
    </source>
</evidence>
<sequence length="1052" mass="113495">MHDDTRHVAKRVERILLERIVPAVYRETTPLQLEVWHVPGEPVPVSDALTATYEPFAAGTRWGRPWSTSWFRLRGTVPEAWAGQRVEAVIDLGFVGDWPGNQAEGLVHTADGVPVKGVAPRNQYVPIARPAAGGERVDLLLEAAANPDILAKGMVPTPLGHPDTAGTDPIYRFERADLAVLDEEVYALQLDVEVARELAEELSVGDPRRAELLFALERCVDALDLADVSGTAAAARAALAPALAKPATASAHVVSAAGHAHIDSAWLWPLRETMRKNSRTFSNVAALAQEYPDLVFACSSAQQYAWTQERYPVVFERIKEAIKAGTWAPVGGQWVEADGNLPGGEALARQIVVGTKYFREQLGVEPHGVWLPDSFGYTAAYPQLARLAGFDWFLTQKISWNETNKFPHHSFWWEGIDGSRIFTHFPPADTYNGNFDGAELAHVVRNFQDKGRATTSLYPFGHGDGGGGPTREMVEKARRTADLEGSPRVVIEHPDAFFARARAEYADAPVWSGELYLELHRGTYTSQAKTKRGNRRSEHLLREAELWATAAVLGSGAAYPEIELDALWKTVLLHQFHDILPGSSIAWVHRQAEETYARVAAELGALVEGAAASLASPSSGSGASAVSLLNTSPLPFRGVALLPSGTTELDDDERGQRLADGRTAVLAAVDAQAASPLGAGDVAVLGVSVEQGDGGLVLDNGVLRVVVDTDGLLPSVRDVTTGRELVASGHRANLLQLHTDFPKYWDAWDVDAHYRRQVTDLVAAESVEVVDSGPLVASVRVVRTFGASRLEQLLVLRAGSDRLEVETDVDWHEREKMLKAAFPLDVHAERFSSEIQFGHVVRPTHTNTSWDAARFEVAAHRWVHVGEPGFGVVVANDSTYGHDVTRSAVGGGAGEPASTCTTVRLSLLRAPRVPDPEADQGSHRFTYAVAPAATPREALRHGYELNLPLRAVAGSVSVPSVATTTSGDALVESVRLADDGSGDVLLRVYEPTGARGASTLHLGFAAASAHVADLHGTALQGATAEELEISEAGDVQLLLRPFQVLTLRVSRA</sequence>
<dbReference type="OrthoDB" id="9772207at2"/>
<name>A0A315ZU03_9ACTN</name>
<dbReference type="RefSeq" id="WP_109775871.1">
    <property type="nucleotide sequence ID" value="NZ_QGDQ01000027.1"/>
</dbReference>
<dbReference type="FunFam" id="1.20.1270.50:FF:000004">
    <property type="entry name" value="alpha-mannosidase 2C1 isoform X1"/>
    <property type="match status" value="1"/>
</dbReference>
<dbReference type="Gene3D" id="2.70.98.30">
    <property type="entry name" value="Golgi alpha-mannosidase II, domain 4"/>
    <property type="match status" value="1"/>
</dbReference>
<dbReference type="SUPFAM" id="SSF88713">
    <property type="entry name" value="Glycoside hydrolase/deacetylase"/>
    <property type="match status" value="1"/>
</dbReference>
<dbReference type="EC" id="3.2.1.24" evidence="3"/>